<feature type="compositionally biased region" description="Basic and acidic residues" evidence="1">
    <location>
        <begin position="155"/>
        <end position="172"/>
    </location>
</feature>
<reference evidence="2 3" key="1">
    <citation type="journal article" date="2007" name="Science">
        <title>Sea anemone genome reveals ancestral eumetazoan gene repertoire and genomic organization.</title>
        <authorList>
            <person name="Putnam N.H."/>
            <person name="Srivastava M."/>
            <person name="Hellsten U."/>
            <person name="Dirks B."/>
            <person name="Chapman J."/>
            <person name="Salamov A."/>
            <person name="Terry A."/>
            <person name="Shapiro H."/>
            <person name="Lindquist E."/>
            <person name="Kapitonov V.V."/>
            <person name="Jurka J."/>
            <person name="Genikhovich G."/>
            <person name="Grigoriev I.V."/>
            <person name="Lucas S.M."/>
            <person name="Steele R.E."/>
            <person name="Finnerty J.R."/>
            <person name="Technau U."/>
            <person name="Martindale M.Q."/>
            <person name="Rokhsar D.S."/>
        </authorList>
    </citation>
    <scope>NUCLEOTIDE SEQUENCE [LARGE SCALE GENOMIC DNA]</scope>
    <source>
        <strain evidence="3">CH2 X CH6</strain>
    </source>
</reference>
<sequence>MACHGHATVKTGRPRVGDDKFTQQSGTHGTSLFKYKMSEDKKVAEKRELFIWKFDSDVSLLKEVIAEEPHKHPYASKERGQKWDKIALNLKENHGFKVTQRSVRKRFNSLHEDFLKKEKKEKRDSGVEVMYDEKHQMLTDYNELIEDWETERKERVDDEKVMAEDMRKKATERLSATKKRKESGEDKGEEDQPKRKTQRSLVQLMEQSIAVRSQERARELEIRENELKQQQQFHGFLLQQQQQAQQMQQQQQQQMQQQQQAMNMAMINVLTEMLNAVKNART</sequence>
<feature type="region of interest" description="Disordered" evidence="1">
    <location>
        <begin position="1"/>
        <end position="27"/>
    </location>
</feature>
<dbReference type="HOGENOM" id="CLU_1167061_0_0_1"/>
<gene>
    <name evidence="2" type="ORF">NEMVEDRAFT_v1g242472</name>
</gene>
<dbReference type="OMA" id="ACHGHAT"/>
<dbReference type="Proteomes" id="UP000001593">
    <property type="component" value="Unassembled WGS sequence"/>
</dbReference>
<dbReference type="EMBL" id="DS469570">
    <property type="protein sequence ID" value="EDO41967.1"/>
    <property type="molecule type" value="Genomic_DNA"/>
</dbReference>
<accession>A7S2X7</accession>
<protein>
    <submittedName>
        <fullName evidence="2">Uncharacterized protein</fullName>
    </submittedName>
</protein>
<dbReference type="OrthoDB" id="5989938at2759"/>
<dbReference type="PhylomeDB" id="A7S2X7"/>
<evidence type="ECO:0000313" key="3">
    <source>
        <dbReference type="Proteomes" id="UP000001593"/>
    </source>
</evidence>
<dbReference type="eggNOG" id="ENOG502SE21">
    <property type="taxonomic scope" value="Eukaryota"/>
</dbReference>
<name>A7S2X7_NEMVE</name>
<evidence type="ECO:0000313" key="2">
    <source>
        <dbReference type="EMBL" id="EDO41967.1"/>
    </source>
</evidence>
<dbReference type="InParanoid" id="A7S2X7"/>
<dbReference type="KEGG" id="nve:5513841"/>
<feature type="region of interest" description="Disordered" evidence="1">
    <location>
        <begin position="155"/>
        <end position="201"/>
    </location>
</feature>
<evidence type="ECO:0000256" key="1">
    <source>
        <dbReference type="SAM" id="MobiDB-lite"/>
    </source>
</evidence>
<dbReference type="PANTHER" id="PTHR33309">
    <property type="entry name" value="KERATIN, ULTRA HIGH-SULFUR MATRIX PROTEIN-LIKE"/>
    <property type="match status" value="1"/>
</dbReference>
<dbReference type="PANTHER" id="PTHR33309:SF1">
    <property type="entry name" value="MYB_SANT-LIKE DNA-BINDING DOMAIN-CONTAINING PROTEIN"/>
    <property type="match status" value="1"/>
</dbReference>
<organism evidence="2 3">
    <name type="scientific">Nematostella vectensis</name>
    <name type="common">Starlet sea anemone</name>
    <dbReference type="NCBI Taxonomy" id="45351"/>
    <lineage>
        <taxon>Eukaryota</taxon>
        <taxon>Metazoa</taxon>
        <taxon>Cnidaria</taxon>
        <taxon>Anthozoa</taxon>
        <taxon>Hexacorallia</taxon>
        <taxon>Actiniaria</taxon>
        <taxon>Edwardsiidae</taxon>
        <taxon>Nematostella</taxon>
    </lineage>
</organism>
<dbReference type="AlphaFoldDB" id="A7S2X7"/>
<keyword evidence="3" id="KW-1185">Reference proteome</keyword>
<proteinExistence type="predicted"/>
<feature type="compositionally biased region" description="Basic and acidic residues" evidence="1">
    <location>
        <begin position="182"/>
        <end position="194"/>
    </location>
</feature>